<proteinExistence type="predicted"/>
<dbReference type="AlphaFoldDB" id="B7WTH8"/>
<gene>
    <name evidence="1" type="ORF">CtesDRAFT_PD2330</name>
</gene>
<comment type="caution">
    <text evidence="1">The sequence shown here is derived from an EMBL/GenBank/DDBJ whole genome shotgun (WGS) entry which is preliminary data.</text>
</comment>
<protein>
    <submittedName>
        <fullName evidence="1">Uncharacterized protein</fullName>
    </submittedName>
</protein>
<dbReference type="EMBL" id="AAUJ02000001">
    <property type="protein sequence ID" value="EED67384.1"/>
    <property type="molecule type" value="Genomic_DNA"/>
</dbReference>
<sequence length="91" mass="10157">MTGIQEIHSPYVILKAEFNGKPEVVFFYNETNGIYSPDLASDFDISAWCNDSWDGVEAEANIATLTCPDFVTLRHEQLLKQVTNDSLSPGM</sequence>
<reference evidence="1 2" key="1">
    <citation type="journal article" date="2004" name="Appl. Environ. Microbiol.">
        <title>Mineralization of individual congeners of linear alkylbenzenesulfonate by defined pairs of heterotrophic bacteria.</title>
        <authorList>
            <person name="Schleheck D."/>
            <person name="Knepper T.P."/>
            <person name="Fischer K."/>
            <person name="Cook A.M."/>
        </authorList>
    </citation>
    <scope>NUCLEOTIDE SEQUENCE [LARGE SCALE GENOMIC DNA]</scope>
    <source>
        <strain evidence="2">DSM 14576 / KF-1</strain>
    </source>
</reference>
<evidence type="ECO:0000313" key="2">
    <source>
        <dbReference type="Proteomes" id="UP000003039"/>
    </source>
</evidence>
<name>B7WTH8_COMTK</name>
<dbReference type="Proteomes" id="UP000003039">
    <property type="component" value="Unassembled WGS sequence"/>
</dbReference>
<accession>B7WTH8</accession>
<organism evidence="1 2">
    <name type="scientific">Comamonas testosteroni (strain DSM 14576 / KF-1)</name>
    <name type="common">Pseudomonas testosteroni</name>
    <dbReference type="NCBI Taxonomy" id="399795"/>
    <lineage>
        <taxon>Bacteria</taxon>
        <taxon>Pseudomonadati</taxon>
        <taxon>Pseudomonadota</taxon>
        <taxon>Betaproteobacteria</taxon>
        <taxon>Burkholderiales</taxon>
        <taxon>Comamonadaceae</taxon>
        <taxon>Comamonas</taxon>
    </lineage>
</organism>
<evidence type="ECO:0000313" key="1">
    <source>
        <dbReference type="EMBL" id="EED67384.1"/>
    </source>
</evidence>